<evidence type="ECO:0000313" key="1">
    <source>
        <dbReference type="EMBL" id="KAI8524392.1"/>
    </source>
</evidence>
<protein>
    <submittedName>
        <fullName evidence="1">Uncharacterized protein</fullName>
    </submittedName>
</protein>
<dbReference type="EMBL" id="CM046400">
    <property type="protein sequence ID" value="KAI8524392.1"/>
    <property type="molecule type" value="Genomic_DNA"/>
</dbReference>
<gene>
    <name evidence="1" type="ORF">RHMOL_Rhmol13G0146700</name>
</gene>
<sequence>MGEIREAIRRLGERTDNQIAQLMLMITGVACKLPNSNPNPNPQPNPEQPLQAAGSSQSLEMAAIPQNNAVGTVCGKESKNCFNRF</sequence>
<organism evidence="1 2">
    <name type="scientific">Rhododendron molle</name>
    <name type="common">Chinese azalea</name>
    <name type="synonym">Azalea mollis</name>
    <dbReference type="NCBI Taxonomy" id="49168"/>
    <lineage>
        <taxon>Eukaryota</taxon>
        <taxon>Viridiplantae</taxon>
        <taxon>Streptophyta</taxon>
        <taxon>Embryophyta</taxon>
        <taxon>Tracheophyta</taxon>
        <taxon>Spermatophyta</taxon>
        <taxon>Magnoliopsida</taxon>
        <taxon>eudicotyledons</taxon>
        <taxon>Gunneridae</taxon>
        <taxon>Pentapetalae</taxon>
        <taxon>asterids</taxon>
        <taxon>Ericales</taxon>
        <taxon>Ericaceae</taxon>
        <taxon>Ericoideae</taxon>
        <taxon>Rhodoreae</taxon>
        <taxon>Rhododendron</taxon>
    </lineage>
</organism>
<reference evidence="1" key="1">
    <citation type="submission" date="2022-02" db="EMBL/GenBank/DDBJ databases">
        <title>Plant Genome Project.</title>
        <authorList>
            <person name="Zhang R.-G."/>
        </authorList>
    </citation>
    <scope>NUCLEOTIDE SEQUENCE</scope>
    <source>
        <strain evidence="1">AT1</strain>
    </source>
</reference>
<name>A0ACC0L787_RHOML</name>
<dbReference type="Proteomes" id="UP001062846">
    <property type="component" value="Chromosome 13"/>
</dbReference>
<evidence type="ECO:0000313" key="2">
    <source>
        <dbReference type="Proteomes" id="UP001062846"/>
    </source>
</evidence>
<proteinExistence type="predicted"/>
<accession>A0ACC0L787</accession>
<comment type="caution">
    <text evidence="1">The sequence shown here is derived from an EMBL/GenBank/DDBJ whole genome shotgun (WGS) entry which is preliminary data.</text>
</comment>
<keyword evidence="2" id="KW-1185">Reference proteome</keyword>